<feature type="domain" description="Bacteriophage T5 Orf172 DNA-binding" evidence="1">
    <location>
        <begin position="289"/>
        <end position="383"/>
    </location>
</feature>
<protein>
    <submittedName>
        <fullName evidence="2">GIY-YIG nuclease family protein</fullName>
    </submittedName>
</protein>
<evidence type="ECO:0000259" key="1">
    <source>
        <dbReference type="SMART" id="SM00974"/>
    </source>
</evidence>
<reference evidence="2 3" key="1">
    <citation type="submission" date="2023-09" db="EMBL/GenBank/DDBJ databases">
        <authorList>
            <person name="Rey-Velasco X."/>
        </authorList>
    </citation>
    <scope>NUCLEOTIDE SEQUENCE [LARGE SCALE GENOMIC DNA]</scope>
    <source>
        <strain evidence="2 3">F188</strain>
    </source>
</reference>
<dbReference type="RefSeq" id="WP_311686481.1">
    <property type="nucleotide sequence ID" value="NZ_JAVRHM010000021.1"/>
</dbReference>
<name>A0ABU3E7K3_9FLAO</name>
<gene>
    <name evidence="2" type="ORF">RM549_15560</name>
</gene>
<proteinExistence type="predicted"/>
<organism evidence="2 3">
    <name type="scientific">Autumnicola patrickiae</name>
    <dbReference type="NCBI Taxonomy" id="3075591"/>
    <lineage>
        <taxon>Bacteria</taxon>
        <taxon>Pseudomonadati</taxon>
        <taxon>Bacteroidota</taxon>
        <taxon>Flavobacteriia</taxon>
        <taxon>Flavobacteriales</taxon>
        <taxon>Flavobacteriaceae</taxon>
        <taxon>Autumnicola</taxon>
    </lineage>
</organism>
<keyword evidence="3" id="KW-1185">Reference proteome</keyword>
<evidence type="ECO:0000313" key="2">
    <source>
        <dbReference type="EMBL" id="MDT0691212.1"/>
    </source>
</evidence>
<evidence type="ECO:0000313" key="3">
    <source>
        <dbReference type="Proteomes" id="UP001261624"/>
    </source>
</evidence>
<dbReference type="Proteomes" id="UP001261624">
    <property type="component" value="Unassembled WGS sequence"/>
</dbReference>
<dbReference type="EMBL" id="JAVRHM010000021">
    <property type="protein sequence ID" value="MDT0691212.1"/>
    <property type="molecule type" value="Genomic_DNA"/>
</dbReference>
<sequence length="407" mass="47115">MSKKKLSIEDIFEDDDLGILESKSSKTSVKSEDQRLVDSFEEINSFIDSNGKEPEQGSGMSEMRLQLRLQGFRSSDHKKEILKPYDRHNLLFQKRTPKSVTDIFNDDELDILNPDAEAESIFEFNHTPKNSERAETDFVAQRKPLTDQEFEPYKKLFQKVHKEIKSGRRTLKEFRKADKNLKEKHFYIVDGMLCYLEMADISLVEMGDKSGKRLRKEGRTRTVFDNGTYSNMLYRSLGKILSKNGRIVSDTDEAAENELAANATQVEPEDVESGWIYVLRSKSKNPEIASIKNLHKIGFSTVDVKRRVVNAANQSTYLNADVEIVATFKCLNLNTQKFENLIHRFFKDVQLQIDILSQGNQRVSPREWFVVPFPIIERVVELFISGEIVNYRYDVENEGIIEIDRKF</sequence>
<comment type="caution">
    <text evidence="2">The sequence shown here is derived from an EMBL/GenBank/DDBJ whole genome shotgun (WGS) entry which is preliminary data.</text>
</comment>
<accession>A0ABU3E7K3</accession>
<dbReference type="InterPro" id="IPR018306">
    <property type="entry name" value="Phage_T5_Orf172_DNA-bd"/>
</dbReference>
<dbReference type="Pfam" id="PF13455">
    <property type="entry name" value="MUG113"/>
    <property type="match status" value="1"/>
</dbReference>
<dbReference type="SMART" id="SM00974">
    <property type="entry name" value="T5orf172"/>
    <property type="match status" value="1"/>
</dbReference>